<dbReference type="PROSITE" id="PS51885">
    <property type="entry name" value="NEPRILYSIN"/>
    <property type="match status" value="1"/>
</dbReference>
<dbReference type="Proteomes" id="UP001321473">
    <property type="component" value="Unassembled WGS sequence"/>
</dbReference>
<dbReference type="Gene3D" id="1.10.1380.10">
    <property type="entry name" value="Neutral endopeptidase , domain2"/>
    <property type="match status" value="1"/>
</dbReference>
<dbReference type="GO" id="GO:0004222">
    <property type="term" value="F:metalloendopeptidase activity"/>
    <property type="evidence" value="ECO:0007669"/>
    <property type="project" value="InterPro"/>
</dbReference>
<gene>
    <name evidence="3" type="ORF">V5799_004563</name>
</gene>
<dbReference type="GO" id="GO:0005886">
    <property type="term" value="C:plasma membrane"/>
    <property type="evidence" value="ECO:0007669"/>
    <property type="project" value="TreeGrafter"/>
</dbReference>
<dbReference type="InterPro" id="IPR024079">
    <property type="entry name" value="MetalloPept_cat_dom_sf"/>
</dbReference>
<keyword evidence="4" id="KW-1185">Reference proteome</keyword>
<dbReference type="EMBL" id="JARKHS020034795">
    <property type="protein sequence ID" value="KAK8757807.1"/>
    <property type="molecule type" value="Genomic_DNA"/>
</dbReference>
<dbReference type="PANTHER" id="PTHR11733:SF241">
    <property type="entry name" value="GH26575P-RELATED"/>
    <property type="match status" value="1"/>
</dbReference>
<evidence type="ECO:0000256" key="1">
    <source>
        <dbReference type="ARBA" id="ARBA00007357"/>
    </source>
</evidence>
<accession>A0AAQ4D5R7</accession>
<dbReference type="Gene3D" id="3.40.390.10">
    <property type="entry name" value="Collagenase (Catalytic Domain)"/>
    <property type="match status" value="2"/>
</dbReference>
<feature type="domain" description="Peptidase M13 N-terminal" evidence="2">
    <location>
        <begin position="39"/>
        <end position="409"/>
    </location>
</feature>
<sequence length="658" mass="74082">MMMFKTDAPRQEQVAYCETMDCRLHAKLLTAQLNASVDPCEDFSAYVCSGWHPPGGHREHIKTPIDAIALSRLAGFNIILAEGTRKLPAGIKALNMHKSCMKAEDHGGLYLSEFRMLMDDMGLSWPDYREDGDALDALIALSYKWQVHLWVEVRVLAQPHSGKWRLEFRSASVLPAIINQYQSVKDNTIYSAYWMSYYRDFNLDTNASAFTLAATINETREIEGAILNNLDKFILRQTRSPAVFRLGSIGNHSKPITSAAWMNRLQKNIVVSPQLAASYEIKLSHENLLQVVGSFFRDYPDHKILNILSWTFVQQYAPIADPRMLISRFGDRHKMNAYRPLFCGFHVEETYKVLVLSLDIAARIEEKQKTVIAAGFQRLVSAAVNKMESSSWLDDESKRIVREKMTSVKMHEWPDEDLMKNEELEEIYKDYPNAEGPFAEDWMAARRSIHNASEKVRLINGSQTYWEALRLPLNFAGSYPIYDYALGTLALPVYLLDTPLLYAAGTDAMFFGGLGFLLASNLARAVDKAGVRWLPNGTSVDSILSEEDRKTFREMDSCLESDGVESVFPELPALEIALAALEESIKSGSGSLYVQKDLPPVNAFFMTVCYMACTVHGFKSAFAADCNKIARNSAAFASAFKCSAGSKMNPEKKCTFFR</sequence>
<evidence type="ECO:0000313" key="4">
    <source>
        <dbReference type="Proteomes" id="UP001321473"/>
    </source>
</evidence>
<dbReference type="SUPFAM" id="SSF55486">
    <property type="entry name" value="Metalloproteases ('zincins'), catalytic domain"/>
    <property type="match status" value="1"/>
</dbReference>
<dbReference type="InterPro" id="IPR042089">
    <property type="entry name" value="Peptidase_M13_dom_2"/>
</dbReference>
<evidence type="ECO:0000259" key="2">
    <source>
        <dbReference type="Pfam" id="PF05649"/>
    </source>
</evidence>
<dbReference type="InterPro" id="IPR008753">
    <property type="entry name" value="Peptidase_M13_N"/>
</dbReference>
<comment type="caution">
    <text evidence="3">The sequence shown here is derived from an EMBL/GenBank/DDBJ whole genome shotgun (WGS) entry which is preliminary data.</text>
</comment>
<dbReference type="PANTHER" id="PTHR11733">
    <property type="entry name" value="ZINC METALLOPROTEASE FAMILY M13 NEPRILYSIN-RELATED"/>
    <property type="match status" value="1"/>
</dbReference>
<organism evidence="3 4">
    <name type="scientific">Amblyomma americanum</name>
    <name type="common">Lone star tick</name>
    <dbReference type="NCBI Taxonomy" id="6943"/>
    <lineage>
        <taxon>Eukaryota</taxon>
        <taxon>Metazoa</taxon>
        <taxon>Ecdysozoa</taxon>
        <taxon>Arthropoda</taxon>
        <taxon>Chelicerata</taxon>
        <taxon>Arachnida</taxon>
        <taxon>Acari</taxon>
        <taxon>Parasitiformes</taxon>
        <taxon>Ixodida</taxon>
        <taxon>Ixodoidea</taxon>
        <taxon>Ixodidae</taxon>
        <taxon>Amblyomminae</taxon>
        <taxon>Amblyomma</taxon>
    </lineage>
</organism>
<protein>
    <recommendedName>
        <fullName evidence="2">Peptidase M13 N-terminal domain-containing protein</fullName>
    </recommendedName>
</protein>
<dbReference type="Pfam" id="PF05649">
    <property type="entry name" value="Peptidase_M13_N"/>
    <property type="match status" value="1"/>
</dbReference>
<dbReference type="InterPro" id="IPR000718">
    <property type="entry name" value="Peptidase_M13"/>
</dbReference>
<evidence type="ECO:0000313" key="3">
    <source>
        <dbReference type="EMBL" id="KAK8757807.1"/>
    </source>
</evidence>
<dbReference type="AlphaFoldDB" id="A0AAQ4D5R7"/>
<comment type="similarity">
    <text evidence="1">Belongs to the peptidase M13 family.</text>
</comment>
<name>A0AAQ4D5R7_AMBAM</name>
<proteinExistence type="inferred from homology"/>
<reference evidence="3 4" key="1">
    <citation type="journal article" date="2023" name="Arcadia Sci">
        <title>De novo assembly of a long-read Amblyomma americanum tick genome.</title>
        <authorList>
            <person name="Chou S."/>
            <person name="Poskanzer K.E."/>
            <person name="Rollins M."/>
            <person name="Thuy-Boun P.S."/>
        </authorList>
    </citation>
    <scope>NUCLEOTIDE SEQUENCE [LARGE SCALE GENOMIC DNA]</scope>
    <source>
        <strain evidence="3">F_SG_1</strain>
        <tissue evidence="3">Salivary glands</tissue>
    </source>
</reference>
<dbReference type="GO" id="GO:0016485">
    <property type="term" value="P:protein processing"/>
    <property type="evidence" value="ECO:0007669"/>
    <property type="project" value="TreeGrafter"/>
</dbReference>